<name>A0A7W7YQX2_9HYPH</name>
<dbReference type="Proteomes" id="UP000535406">
    <property type="component" value="Unassembled WGS sequence"/>
</dbReference>
<reference evidence="2 3" key="1">
    <citation type="submission" date="2020-08" db="EMBL/GenBank/DDBJ databases">
        <title>Genomic Encyclopedia of Type Strains, Phase IV (KMG-IV): sequencing the most valuable type-strain genomes for metagenomic binning, comparative biology and taxonomic classification.</title>
        <authorList>
            <person name="Goeker M."/>
        </authorList>
    </citation>
    <scope>NUCLEOTIDE SEQUENCE [LARGE SCALE GENOMIC DNA]</scope>
    <source>
        <strain evidence="2 3">DSM 21319</strain>
    </source>
</reference>
<dbReference type="EMBL" id="JACHIK010000001">
    <property type="protein sequence ID" value="MBB5040690.1"/>
    <property type="molecule type" value="Genomic_DNA"/>
</dbReference>
<gene>
    <name evidence="2" type="ORF">HNQ66_000068</name>
</gene>
<evidence type="ECO:0008006" key="4">
    <source>
        <dbReference type="Google" id="ProtNLM"/>
    </source>
</evidence>
<evidence type="ECO:0000313" key="3">
    <source>
        <dbReference type="Proteomes" id="UP000535406"/>
    </source>
</evidence>
<proteinExistence type="predicted"/>
<comment type="caution">
    <text evidence="2">The sequence shown here is derived from an EMBL/GenBank/DDBJ whole genome shotgun (WGS) entry which is preliminary data.</text>
</comment>
<feature type="coiled-coil region" evidence="1">
    <location>
        <begin position="59"/>
        <end position="86"/>
    </location>
</feature>
<sequence length="186" mass="20205">MFEKIRKLMKSESAEDIRAAISELDPAPLLADLERARAQRTEALLGGTDEKVAIAEKELAAARIAVERADVARNELERKLSAAEAAEFDREFLAKRASADASAEAVLETVRKRVVPAAKVIAEALNQMEESDRLLSEVQVALHANLTLDNAAGRSAPLVPAARRIASADLLPSWAAAMFERHSRLV</sequence>
<dbReference type="AlphaFoldDB" id="A0A7W7YQX2"/>
<protein>
    <recommendedName>
        <fullName evidence="4">Phage shock protein A</fullName>
    </recommendedName>
</protein>
<evidence type="ECO:0000256" key="1">
    <source>
        <dbReference type="SAM" id="Coils"/>
    </source>
</evidence>
<keyword evidence="1" id="KW-0175">Coiled coil</keyword>
<keyword evidence="3" id="KW-1185">Reference proteome</keyword>
<organism evidence="2 3">
    <name type="scientific">Shinella fusca</name>
    <dbReference type="NCBI Taxonomy" id="544480"/>
    <lineage>
        <taxon>Bacteria</taxon>
        <taxon>Pseudomonadati</taxon>
        <taxon>Pseudomonadota</taxon>
        <taxon>Alphaproteobacteria</taxon>
        <taxon>Hyphomicrobiales</taxon>
        <taxon>Rhizobiaceae</taxon>
        <taxon>Shinella</taxon>
    </lineage>
</organism>
<evidence type="ECO:0000313" key="2">
    <source>
        <dbReference type="EMBL" id="MBB5040690.1"/>
    </source>
</evidence>
<dbReference type="RefSeq" id="WP_184139703.1">
    <property type="nucleotide sequence ID" value="NZ_JACHIK010000001.1"/>
</dbReference>
<accession>A0A7W7YQX2</accession>